<gene>
    <name evidence="2" type="ORF">CLODIP_2_CD01424</name>
</gene>
<protein>
    <submittedName>
        <fullName evidence="2">Uncharacterized protein</fullName>
    </submittedName>
</protein>
<keyword evidence="3" id="KW-1185">Reference proteome</keyword>
<organism evidence="2 3">
    <name type="scientific">Cloeon dipterum</name>
    <dbReference type="NCBI Taxonomy" id="197152"/>
    <lineage>
        <taxon>Eukaryota</taxon>
        <taxon>Metazoa</taxon>
        <taxon>Ecdysozoa</taxon>
        <taxon>Arthropoda</taxon>
        <taxon>Hexapoda</taxon>
        <taxon>Insecta</taxon>
        <taxon>Pterygota</taxon>
        <taxon>Palaeoptera</taxon>
        <taxon>Ephemeroptera</taxon>
        <taxon>Pisciforma</taxon>
        <taxon>Baetidae</taxon>
        <taxon>Cloeon</taxon>
    </lineage>
</organism>
<dbReference type="Proteomes" id="UP000494165">
    <property type="component" value="Unassembled WGS sequence"/>
</dbReference>
<evidence type="ECO:0000313" key="3">
    <source>
        <dbReference type="Proteomes" id="UP000494165"/>
    </source>
</evidence>
<dbReference type="AlphaFoldDB" id="A0A8S1DJ61"/>
<name>A0A8S1DJ61_9INSE</name>
<evidence type="ECO:0000313" key="2">
    <source>
        <dbReference type="EMBL" id="CAB3381049.1"/>
    </source>
</evidence>
<sequence length="498" mass="56298">MNLHVAIVAAGTTAEMKQQLSAAVAFRRSRGVQKCLFCRISAENLHAIQINHESVEKYICDGCEIKERFTVSELGEMIEGVDLTWFLENMIDEQTLTLGYLDLASCGVCYKEIPRNITTEDHNLIYHRSDLLYKCDKGCEKYKEVSKMKEHSSECGYFCPYEDCTSLKDHFPNKHRPFFCPIPGCTLCLPSEYVQYFYAHIVTTHLLHFVVEVSPPKESKPAENQPDVVAGLKKIIPTRERMSGEKCLYCDDTPNFSNFETFLSIRPASAVSHKFWKIICSSCTVSKKFTVSKLIEKATEIGFKTGVDAESIKNIESFKIYKFNEASDVSDVTLGFLKFEKCGICCDDIPLDQSAEDHNMNRHADVLKKGKLVKCEHGCNQYMLGMNRQHEDSCGKICPFKGCKKLYHLSKDHFKEKHKAALFCPFAGCKVGFLPEETEEFCKHFVKEHLYNFPLYGIMPISPLTGTKRAVESDASSSSVQIKRTKPDDGAGPSGNQL</sequence>
<dbReference type="EMBL" id="CADEPI010000223">
    <property type="protein sequence ID" value="CAB3381049.1"/>
    <property type="molecule type" value="Genomic_DNA"/>
</dbReference>
<comment type="caution">
    <text evidence="2">The sequence shown here is derived from an EMBL/GenBank/DDBJ whole genome shotgun (WGS) entry which is preliminary data.</text>
</comment>
<accession>A0A8S1DJ61</accession>
<feature type="region of interest" description="Disordered" evidence="1">
    <location>
        <begin position="470"/>
        <end position="498"/>
    </location>
</feature>
<proteinExistence type="predicted"/>
<evidence type="ECO:0000256" key="1">
    <source>
        <dbReference type="SAM" id="MobiDB-lite"/>
    </source>
</evidence>
<reference evidence="2 3" key="1">
    <citation type="submission" date="2020-04" db="EMBL/GenBank/DDBJ databases">
        <authorList>
            <person name="Alioto T."/>
            <person name="Alioto T."/>
            <person name="Gomez Garrido J."/>
        </authorList>
    </citation>
    <scope>NUCLEOTIDE SEQUENCE [LARGE SCALE GENOMIC DNA]</scope>
</reference>